<dbReference type="Proteomes" id="UP000293638">
    <property type="component" value="Unassembled WGS sequence"/>
</dbReference>
<gene>
    <name evidence="2" type="ORF">EV189_2988</name>
</gene>
<comment type="caution">
    <text evidence="2">The sequence shown here is derived from an EMBL/GenBank/DDBJ whole genome shotgun (WGS) entry which is preliminary data.</text>
</comment>
<feature type="domain" description="Methyltransferase type 11" evidence="1">
    <location>
        <begin position="112"/>
        <end position="177"/>
    </location>
</feature>
<organism evidence="2 3">
    <name type="scientific">Motilibacter rhizosphaerae</name>
    <dbReference type="NCBI Taxonomy" id="598652"/>
    <lineage>
        <taxon>Bacteria</taxon>
        <taxon>Bacillati</taxon>
        <taxon>Actinomycetota</taxon>
        <taxon>Actinomycetes</taxon>
        <taxon>Motilibacterales</taxon>
        <taxon>Motilibacteraceae</taxon>
        <taxon>Motilibacter</taxon>
    </lineage>
</organism>
<evidence type="ECO:0000259" key="1">
    <source>
        <dbReference type="Pfam" id="PF08241"/>
    </source>
</evidence>
<dbReference type="Gene3D" id="3.40.50.150">
    <property type="entry name" value="Vaccinia Virus protein VP39"/>
    <property type="match status" value="1"/>
</dbReference>
<dbReference type="InterPro" id="IPR029063">
    <property type="entry name" value="SAM-dependent_MTases_sf"/>
</dbReference>
<keyword evidence="3" id="KW-1185">Reference proteome</keyword>
<dbReference type="AlphaFoldDB" id="A0A4V2F4G8"/>
<dbReference type="GO" id="GO:0032259">
    <property type="term" value="P:methylation"/>
    <property type="evidence" value="ECO:0007669"/>
    <property type="project" value="UniProtKB-KW"/>
</dbReference>
<name>A0A4V2F4G8_9ACTN</name>
<dbReference type="GO" id="GO:0008757">
    <property type="term" value="F:S-adenosylmethionine-dependent methyltransferase activity"/>
    <property type="evidence" value="ECO:0007669"/>
    <property type="project" value="InterPro"/>
</dbReference>
<evidence type="ECO:0000313" key="2">
    <source>
        <dbReference type="EMBL" id="RZS87557.1"/>
    </source>
</evidence>
<keyword evidence="2" id="KW-0489">Methyltransferase</keyword>
<evidence type="ECO:0000313" key="3">
    <source>
        <dbReference type="Proteomes" id="UP000293638"/>
    </source>
</evidence>
<dbReference type="Pfam" id="PF08241">
    <property type="entry name" value="Methyltransf_11"/>
    <property type="match status" value="1"/>
</dbReference>
<protein>
    <submittedName>
        <fullName evidence="2">Methyltransferase family protein</fullName>
    </submittedName>
</protein>
<dbReference type="RefSeq" id="WP_231116406.1">
    <property type="nucleotide sequence ID" value="NZ_SGXD01000003.1"/>
</dbReference>
<dbReference type="SUPFAM" id="SSF53335">
    <property type="entry name" value="S-adenosyl-L-methionine-dependent methyltransferases"/>
    <property type="match status" value="1"/>
</dbReference>
<keyword evidence="2" id="KW-0808">Transferase</keyword>
<dbReference type="InterPro" id="IPR013216">
    <property type="entry name" value="Methyltransf_11"/>
</dbReference>
<accession>A0A4V2F4G8</accession>
<sequence length="231" mass="24246">MPTLLPDYLVTARSLREYAAMLGLDPAALAGRDVLDCPGGAASFAAEAAALGARVTAADPVYALPAGEVAVRALDDTAAGARGIAAHAERYAWTTFAGPEEHAAERTAAAARFAWDLRVSPERYVAAALPDLPFSDGSFDLVLSSHLLFTYADRLDPAFHVAAARELVRVCRPGGEVRVFPLVPHDPAAYAPVAEVRAALEADGCVTAVLPVAYRLQRGAYSALVITPPPR</sequence>
<proteinExistence type="predicted"/>
<reference evidence="2 3" key="1">
    <citation type="submission" date="2019-02" db="EMBL/GenBank/DDBJ databases">
        <title>Genomic Encyclopedia of Type Strains, Phase IV (KMG-IV): sequencing the most valuable type-strain genomes for metagenomic binning, comparative biology and taxonomic classification.</title>
        <authorList>
            <person name="Goeker M."/>
        </authorList>
    </citation>
    <scope>NUCLEOTIDE SEQUENCE [LARGE SCALE GENOMIC DNA]</scope>
    <source>
        <strain evidence="2 3">DSM 45622</strain>
    </source>
</reference>
<dbReference type="EMBL" id="SGXD01000003">
    <property type="protein sequence ID" value="RZS87557.1"/>
    <property type="molecule type" value="Genomic_DNA"/>
</dbReference>